<evidence type="ECO:0000256" key="12">
    <source>
        <dbReference type="ARBA" id="ARBA00023139"/>
    </source>
</evidence>
<evidence type="ECO:0008006" key="19">
    <source>
        <dbReference type="Google" id="ProtNLM"/>
    </source>
</evidence>
<evidence type="ECO:0000259" key="16">
    <source>
        <dbReference type="Pfam" id="PF10531"/>
    </source>
</evidence>
<keyword evidence="6" id="KW-0812">Transmembrane</keyword>
<dbReference type="AlphaFoldDB" id="A0A7C5AML6"/>
<comment type="caution">
    <text evidence="18">The sequence shown here is derived from an EMBL/GenBank/DDBJ whole genome shotgun (WGS) entry which is preliminary data.</text>
</comment>
<dbReference type="InterPro" id="IPR049712">
    <property type="entry name" value="Poly_export"/>
</dbReference>
<reference evidence="18" key="1">
    <citation type="journal article" date="2020" name="mSystems">
        <title>Genome- and Community-Level Interaction Insights into Carbon Utilization and Element Cycling Functions of Hydrothermarchaeota in Hydrothermal Sediment.</title>
        <authorList>
            <person name="Zhou Z."/>
            <person name="Liu Y."/>
            <person name="Xu W."/>
            <person name="Pan J."/>
            <person name="Luo Z.H."/>
            <person name="Li M."/>
        </authorList>
    </citation>
    <scope>NUCLEOTIDE SEQUENCE [LARGE SCALE GENOMIC DNA]</scope>
    <source>
        <strain evidence="18">SpSt-853</strain>
    </source>
</reference>
<keyword evidence="4" id="KW-1134">Transmembrane beta strand</keyword>
<dbReference type="Pfam" id="PF02563">
    <property type="entry name" value="Poly_export"/>
    <property type="match status" value="1"/>
</dbReference>
<evidence type="ECO:0000256" key="13">
    <source>
        <dbReference type="ARBA" id="ARBA00023237"/>
    </source>
</evidence>
<dbReference type="Gene3D" id="3.10.560.10">
    <property type="entry name" value="Outer membrane lipoprotein wza domain like"/>
    <property type="match status" value="2"/>
</dbReference>
<evidence type="ECO:0000259" key="17">
    <source>
        <dbReference type="Pfam" id="PF22461"/>
    </source>
</evidence>
<keyword evidence="10" id="KW-0626">Porin</keyword>
<keyword evidence="11" id="KW-0472">Membrane</keyword>
<dbReference type="GO" id="GO:0009279">
    <property type="term" value="C:cell outer membrane"/>
    <property type="evidence" value="ECO:0007669"/>
    <property type="project" value="UniProtKB-SubCell"/>
</dbReference>
<dbReference type="InterPro" id="IPR019554">
    <property type="entry name" value="Soluble_ligand-bd"/>
</dbReference>
<dbReference type="Pfam" id="PF10531">
    <property type="entry name" value="SLBB"/>
    <property type="match status" value="1"/>
</dbReference>
<dbReference type="EMBL" id="DTKJ01000064">
    <property type="protein sequence ID" value="HGZ12451.1"/>
    <property type="molecule type" value="Genomic_DNA"/>
</dbReference>
<keyword evidence="9" id="KW-0406">Ion transport</keyword>
<feature type="domain" description="SLBB" evidence="17">
    <location>
        <begin position="144"/>
        <end position="240"/>
    </location>
</feature>
<protein>
    <recommendedName>
        <fullName evidence="19">Polysaccharide export protein</fullName>
    </recommendedName>
</protein>
<feature type="domain" description="Polysaccharide export protein N-terminal" evidence="15">
    <location>
        <begin position="63"/>
        <end position="138"/>
    </location>
</feature>
<evidence type="ECO:0000256" key="6">
    <source>
        <dbReference type="ARBA" id="ARBA00022692"/>
    </source>
</evidence>
<comment type="subcellular location">
    <subcellularLocation>
        <location evidence="1">Cell outer membrane</location>
        <topology evidence="1">Multi-pass membrane protein</topology>
    </subcellularLocation>
</comment>
<sequence length="351" mass="38538">MKMISGMLKGTVLMVLLAWEVGCGPAVRVSPEAAVAKAQAEAQQSRRQEELLAQANLARVASYRDYRVGPEDLLEITFLGQNELYREVRVNGQGEIDLPLVGLVKVAGLSPVEITQKLAQLYREGKYLKDPQITVVVKEYRYRRVAVSGAVNKPDFYEIIGPRTLLEVLGMAGGLSEKAGDMVHVIRKPREKAEGQVVKVAAVESFAPGYETLVINLNRLVRDGSLAMNIPIQNGDVVYVPFAKNAYVLGAVTKPGSVPVKDNITVSQAVAMAGGTDLYVSSSRVTVVRFNDKGERVNINLNLRNVRNGSEPDPPLKENDVVFVHESPFRRFLFDIKNLNPLGMGMSVMPY</sequence>
<dbReference type="GO" id="GO:0046930">
    <property type="term" value="C:pore complex"/>
    <property type="evidence" value="ECO:0007669"/>
    <property type="project" value="UniProtKB-KW"/>
</dbReference>
<dbReference type="InterPro" id="IPR054765">
    <property type="entry name" value="SLBB_dom"/>
</dbReference>
<evidence type="ECO:0000256" key="5">
    <source>
        <dbReference type="ARBA" id="ARBA00022597"/>
    </source>
</evidence>
<evidence type="ECO:0000256" key="3">
    <source>
        <dbReference type="ARBA" id="ARBA00022448"/>
    </source>
</evidence>
<evidence type="ECO:0000256" key="14">
    <source>
        <dbReference type="ARBA" id="ARBA00023288"/>
    </source>
</evidence>
<dbReference type="Pfam" id="PF22461">
    <property type="entry name" value="SLBB_2"/>
    <property type="match status" value="1"/>
</dbReference>
<evidence type="ECO:0000259" key="15">
    <source>
        <dbReference type="Pfam" id="PF02563"/>
    </source>
</evidence>
<evidence type="ECO:0000256" key="4">
    <source>
        <dbReference type="ARBA" id="ARBA00022452"/>
    </source>
</evidence>
<feature type="domain" description="Soluble ligand binding" evidence="16">
    <location>
        <begin position="246"/>
        <end position="295"/>
    </location>
</feature>
<keyword evidence="3" id="KW-0813">Transport</keyword>
<keyword evidence="12" id="KW-0564">Palmitate</keyword>
<organism evidence="18">
    <name type="scientific">Desulfobacca acetoxidans</name>
    <dbReference type="NCBI Taxonomy" id="60893"/>
    <lineage>
        <taxon>Bacteria</taxon>
        <taxon>Pseudomonadati</taxon>
        <taxon>Thermodesulfobacteriota</taxon>
        <taxon>Desulfobaccia</taxon>
        <taxon>Desulfobaccales</taxon>
        <taxon>Desulfobaccaceae</taxon>
        <taxon>Desulfobacca</taxon>
    </lineage>
</organism>
<evidence type="ECO:0000256" key="7">
    <source>
        <dbReference type="ARBA" id="ARBA00022729"/>
    </source>
</evidence>
<dbReference type="PANTHER" id="PTHR33619:SF3">
    <property type="entry name" value="POLYSACCHARIDE EXPORT PROTEIN GFCE-RELATED"/>
    <property type="match status" value="1"/>
</dbReference>
<dbReference type="GO" id="GO:0015288">
    <property type="term" value="F:porin activity"/>
    <property type="evidence" value="ECO:0007669"/>
    <property type="project" value="UniProtKB-KW"/>
</dbReference>
<evidence type="ECO:0000256" key="2">
    <source>
        <dbReference type="ARBA" id="ARBA00009450"/>
    </source>
</evidence>
<dbReference type="InterPro" id="IPR003715">
    <property type="entry name" value="Poly_export_N"/>
</dbReference>
<comment type="similarity">
    <text evidence="2">Belongs to the BexD/CtrA/VexA family.</text>
</comment>
<keyword evidence="8" id="KW-0625">Polysaccharide transport</keyword>
<evidence type="ECO:0000256" key="11">
    <source>
        <dbReference type="ARBA" id="ARBA00023136"/>
    </source>
</evidence>
<accession>A0A7C5AML6</accession>
<gene>
    <name evidence="18" type="ORF">ENW48_09580</name>
</gene>
<keyword evidence="7" id="KW-0732">Signal</keyword>
<keyword evidence="13" id="KW-0998">Cell outer membrane</keyword>
<dbReference type="GO" id="GO:0006811">
    <property type="term" value="P:monoatomic ion transport"/>
    <property type="evidence" value="ECO:0007669"/>
    <property type="project" value="UniProtKB-KW"/>
</dbReference>
<proteinExistence type="inferred from homology"/>
<keyword evidence="5" id="KW-0762">Sugar transport</keyword>
<name>A0A7C5AML6_9BACT</name>
<dbReference type="GO" id="GO:0015159">
    <property type="term" value="F:polysaccharide transmembrane transporter activity"/>
    <property type="evidence" value="ECO:0007669"/>
    <property type="project" value="InterPro"/>
</dbReference>
<evidence type="ECO:0000256" key="10">
    <source>
        <dbReference type="ARBA" id="ARBA00023114"/>
    </source>
</evidence>
<evidence type="ECO:0000256" key="9">
    <source>
        <dbReference type="ARBA" id="ARBA00023065"/>
    </source>
</evidence>
<dbReference type="PANTHER" id="PTHR33619">
    <property type="entry name" value="POLYSACCHARIDE EXPORT PROTEIN GFCE-RELATED"/>
    <property type="match status" value="1"/>
</dbReference>
<keyword evidence="14" id="KW-0449">Lipoprotein</keyword>
<evidence type="ECO:0000256" key="8">
    <source>
        <dbReference type="ARBA" id="ARBA00023047"/>
    </source>
</evidence>
<evidence type="ECO:0000313" key="18">
    <source>
        <dbReference type="EMBL" id="HGZ12451.1"/>
    </source>
</evidence>
<evidence type="ECO:0000256" key="1">
    <source>
        <dbReference type="ARBA" id="ARBA00004571"/>
    </source>
</evidence>